<dbReference type="Proteomes" id="UP000748332">
    <property type="component" value="Unassembled WGS sequence"/>
</dbReference>
<dbReference type="EMBL" id="JAGQLM010000129">
    <property type="protein sequence ID" value="MCA9375262.1"/>
    <property type="molecule type" value="Genomic_DNA"/>
</dbReference>
<protein>
    <recommendedName>
        <fullName evidence="3 10">Cell division protein FtsX</fullName>
    </recommendedName>
</protein>
<evidence type="ECO:0000313" key="14">
    <source>
        <dbReference type="EMBL" id="MCA9375262.1"/>
    </source>
</evidence>
<evidence type="ECO:0000256" key="5">
    <source>
        <dbReference type="ARBA" id="ARBA00022618"/>
    </source>
</evidence>
<dbReference type="InterPro" id="IPR040690">
    <property type="entry name" value="FtsX_ECD"/>
</dbReference>
<name>A0A955HZ73_9BACT</name>
<sequence>MINIIRSTIKNIIRNKWLALATIMVSFIVFATAPFFISMSFVAQRAVKVAETKAEVRIFFQLDTPEDAITELRTKIEDIDGVAEINYINKEEALKLYTEYIGYYDADSSLIDSTYADWFPASLEIKASSLDDLSKITNFIKNEQELNPYIEDVQFREDIVDQLKSISLTIGIGAIITISIFVSITVALIAITIAFNIRSHTSEIEIMHLVGSTDKHIKAPFILEGTLYTVLGSLLAAGLILGAWSYFLHNPASNDLSFITDLILKELSLTFLEKMSPTFLLEFFGLHLAAGLLLGMVSSYITVFAQLNLKET</sequence>
<feature type="transmembrane region" description="Helical" evidence="11">
    <location>
        <begin position="284"/>
        <end position="307"/>
    </location>
</feature>
<dbReference type="InterPro" id="IPR003838">
    <property type="entry name" value="ABC3_permease_C"/>
</dbReference>
<feature type="transmembrane region" description="Helical" evidence="11">
    <location>
        <begin position="225"/>
        <end position="247"/>
    </location>
</feature>
<feature type="domain" description="ABC3 transporter permease C-terminal" evidence="12">
    <location>
        <begin position="176"/>
        <end position="305"/>
    </location>
</feature>
<evidence type="ECO:0000313" key="15">
    <source>
        <dbReference type="Proteomes" id="UP000748332"/>
    </source>
</evidence>
<evidence type="ECO:0000259" key="12">
    <source>
        <dbReference type="Pfam" id="PF02687"/>
    </source>
</evidence>
<evidence type="ECO:0000256" key="3">
    <source>
        <dbReference type="ARBA" id="ARBA00021907"/>
    </source>
</evidence>
<reference evidence="14" key="2">
    <citation type="journal article" date="2021" name="Microbiome">
        <title>Successional dynamics and alternative stable states in a saline activated sludge microbial community over 9 years.</title>
        <authorList>
            <person name="Wang Y."/>
            <person name="Ye J."/>
            <person name="Ju F."/>
            <person name="Liu L."/>
            <person name="Boyd J.A."/>
            <person name="Deng Y."/>
            <person name="Parks D.H."/>
            <person name="Jiang X."/>
            <person name="Yin X."/>
            <person name="Woodcroft B.J."/>
            <person name="Tyson G.W."/>
            <person name="Hugenholtz P."/>
            <person name="Polz M.F."/>
            <person name="Zhang T."/>
        </authorList>
    </citation>
    <scope>NUCLEOTIDE SEQUENCE</scope>
    <source>
        <strain evidence="14">HKST-UBA16</strain>
    </source>
</reference>
<comment type="subcellular location">
    <subcellularLocation>
        <location evidence="1">Cell membrane</location>
        <topology evidence="1">Multi-pass membrane protein</topology>
    </subcellularLocation>
</comment>
<evidence type="ECO:0000256" key="6">
    <source>
        <dbReference type="ARBA" id="ARBA00022692"/>
    </source>
</evidence>
<accession>A0A955HZ73</accession>
<keyword evidence="5 10" id="KW-0132">Cell division</keyword>
<dbReference type="Pfam" id="PF18075">
    <property type="entry name" value="FtsX_ECD"/>
    <property type="match status" value="1"/>
</dbReference>
<dbReference type="Gene3D" id="3.30.70.3040">
    <property type="match status" value="1"/>
</dbReference>
<evidence type="ECO:0000256" key="8">
    <source>
        <dbReference type="ARBA" id="ARBA00023136"/>
    </source>
</evidence>
<comment type="caution">
    <text evidence="14">The sequence shown here is derived from an EMBL/GenBank/DDBJ whole genome shotgun (WGS) entry which is preliminary data.</text>
</comment>
<dbReference type="GO" id="GO:0005886">
    <property type="term" value="C:plasma membrane"/>
    <property type="evidence" value="ECO:0007669"/>
    <property type="project" value="UniProtKB-SubCell"/>
</dbReference>
<keyword evidence="9 10" id="KW-0131">Cell cycle</keyword>
<proteinExistence type="inferred from homology"/>
<dbReference type="AlphaFoldDB" id="A0A955HZ73"/>
<feature type="domain" description="FtsX extracellular" evidence="13">
    <location>
        <begin position="55"/>
        <end position="143"/>
    </location>
</feature>
<dbReference type="PANTHER" id="PTHR47755">
    <property type="entry name" value="CELL DIVISION PROTEIN FTSX"/>
    <property type="match status" value="1"/>
</dbReference>
<keyword evidence="7 11" id="KW-1133">Transmembrane helix</keyword>
<dbReference type="GO" id="GO:0051301">
    <property type="term" value="P:cell division"/>
    <property type="evidence" value="ECO:0007669"/>
    <property type="project" value="UniProtKB-KW"/>
</dbReference>
<reference evidence="14" key="1">
    <citation type="submission" date="2020-04" db="EMBL/GenBank/DDBJ databases">
        <authorList>
            <person name="Zhang T."/>
        </authorList>
    </citation>
    <scope>NUCLEOTIDE SEQUENCE</scope>
    <source>
        <strain evidence="14">HKST-UBA16</strain>
    </source>
</reference>
<evidence type="ECO:0000256" key="1">
    <source>
        <dbReference type="ARBA" id="ARBA00004651"/>
    </source>
</evidence>
<evidence type="ECO:0000256" key="11">
    <source>
        <dbReference type="SAM" id="Phobius"/>
    </source>
</evidence>
<evidence type="ECO:0000256" key="2">
    <source>
        <dbReference type="ARBA" id="ARBA00007379"/>
    </source>
</evidence>
<feature type="transmembrane region" description="Helical" evidence="11">
    <location>
        <begin position="170"/>
        <end position="197"/>
    </location>
</feature>
<gene>
    <name evidence="14" type="ORF">KC622_02950</name>
</gene>
<keyword evidence="4 10" id="KW-1003">Cell membrane</keyword>
<dbReference type="Pfam" id="PF02687">
    <property type="entry name" value="FtsX"/>
    <property type="match status" value="1"/>
</dbReference>
<feature type="transmembrane region" description="Helical" evidence="11">
    <location>
        <begin position="17"/>
        <end position="37"/>
    </location>
</feature>
<dbReference type="PIRSF" id="PIRSF003097">
    <property type="entry name" value="FtsX"/>
    <property type="match status" value="1"/>
</dbReference>
<evidence type="ECO:0000256" key="10">
    <source>
        <dbReference type="PIRNR" id="PIRNR003097"/>
    </source>
</evidence>
<comment type="similarity">
    <text evidence="2 10">Belongs to the ABC-4 integral membrane protein family. FtsX subfamily.</text>
</comment>
<evidence type="ECO:0000256" key="4">
    <source>
        <dbReference type="ARBA" id="ARBA00022475"/>
    </source>
</evidence>
<keyword evidence="6 11" id="KW-0812">Transmembrane</keyword>
<organism evidence="14 15">
    <name type="scientific">Candidatus Dojkabacteria bacterium</name>
    <dbReference type="NCBI Taxonomy" id="2099670"/>
    <lineage>
        <taxon>Bacteria</taxon>
        <taxon>Candidatus Dojkabacteria</taxon>
    </lineage>
</organism>
<dbReference type="InterPro" id="IPR004513">
    <property type="entry name" value="FtsX"/>
</dbReference>
<dbReference type="PANTHER" id="PTHR47755:SF1">
    <property type="entry name" value="CELL DIVISION PROTEIN FTSX"/>
    <property type="match status" value="1"/>
</dbReference>
<evidence type="ECO:0000256" key="9">
    <source>
        <dbReference type="ARBA" id="ARBA00023306"/>
    </source>
</evidence>
<keyword evidence="8 10" id="KW-0472">Membrane</keyword>
<evidence type="ECO:0000259" key="13">
    <source>
        <dbReference type="Pfam" id="PF18075"/>
    </source>
</evidence>
<evidence type="ECO:0000256" key="7">
    <source>
        <dbReference type="ARBA" id="ARBA00022989"/>
    </source>
</evidence>